<gene>
    <name evidence="2" type="ORF">NCTC9695_03444</name>
</gene>
<evidence type="ECO:0000313" key="3">
    <source>
        <dbReference type="Proteomes" id="UP000275777"/>
    </source>
</evidence>
<dbReference type="Proteomes" id="UP000275777">
    <property type="component" value="Chromosome"/>
</dbReference>
<protein>
    <submittedName>
        <fullName evidence="2">Uncharacterized protein</fullName>
    </submittedName>
</protein>
<dbReference type="EMBL" id="LR134182">
    <property type="protein sequence ID" value="VEB42990.1"/>
    <property type="molecule type" value="Genomic_DNA"/>
</dbReference>
<evidence type="ECO:0000313" key="2">
    <source>
        <dbReference type="EMBL" id="VEB42990.1"/>
    </source>
</evidence>
<feature type="signal peptide" evidence="1">
    <location>
        <begin position="1"/>
        <end position="21"/>
    </location>
</feature>
<proteinExistence type="predicted"/>
<keyword evidence="1" id="KW-0732">Signal</keyword>
<reference evidence="2 3" key="1">
    <citation type="submission" date="2018-12" db="EMBL/GenBank/DDBJ databases">
        <authorList>
            <consortium name="Pathogen Informatics"/>
        </authorList>
    </citation>
    <scope>NUCLEOTIDE SEQUENCE [LARGE SCALE GENOMIC DNA]</scope>
    <source>
        <strain evidence="2 3">NCTC9695</strain>
    </source>
</reference>
<name>A0A3S4J1E4_CHRVL</name>
<dbReference type="AlphaFoldDB" id="A0A3S4J1E4"/>
<accession>A0A3S4J1E4</accession>
<sequence length="100" mass="11125">MLRPIALALSALLLAAGSASAKPMSDQRIKRAIIKESIESYYGNCPCPYNTARNGSSCGRRSAYSRPGGEAPICYEKDVTKEMVREYRERINNSKSKEYN</sequence>
<evidence type="ECO:0000256" key="1">
    <source>
        <dbReference type="SAM" id="SignalP"/>
    </source>
</evidence>
<feature type="chain" id="PRO_5018693008" evidence="1">
    <location>
        <begin position="22"/>
        <end position="100"/>
    </location>
</feature>
<organism evidence="2 3">
    <name type="scientific">Chromobacterium violaceum</name>
    <dbReference type="NCBI Taxonomy" id="536"/>
    <lineage>
        <taxon>Bacteria</taxon>
        <taxon>Pseudomonadati</taxon>
        <taxon>Pseudomonadota</taxon>
        <taxon>Betaproteobacteria</taxon>
        <taxon>Neisseriales</taxon>
        <taxon>Chromobacteriaceae</taxon>
        <taxon>Chromobacterium</taxon>
    </lineage>
</organism>